<accession>A0A8H4R660</accession>
<dbReference type="Gene3D" id="2.60.270.50">
    <property type="match status" value="4"/>
</dbReference>
<gene>
    <name evidence="1" type="ORF">D9613_001487</name>
</gene>
<organism evidence="1 2">
    <name type="scientific">Agrocybe pediades</name>
    <dbReference type="NCBI Taxonomy" id="84607"/>
    <lineage>
        <taxon>Eukaryota</taxon>
        <taxon>Fungi</taxon>
        <taxon>Dikarya</taxon>
        <taxon>Basidiomycota</taxon>
        <taxon>Agaricomycotina</taxon>
        <taxon>Agaricomycetes</taxon>
        <taxon>Agaricomycetidae</taxon>
        <taxon>Agaricales</taxon>
        <taxon>Agaricineae</taxon>
        <taxon>Strophariaceae</taxon>
        <taxon>Agrocybe</taxon>
    </lineage>
</organism>
<comment type="caution">
    <text evidence="1">The sequence shown here is derived from an EMBL/GenBank/DDBJ whole genome shotgun (WGS) entry which is preliminary data.</text>
</comment>
<proteinExistence type="predicted"/>
<evidence type="ECO:0000313" key="2">
    <source>
        <dbReference type="Proteomes" id="UP000521872"/>
    </source>
</evidence>
<dbReference type="Proteomes" id="UP000521872">
    <property type="component" value="Unassembled WGS sequence"/>
</dbReference>
<reference evidence="1 2" key="1">
    <citation type="submission" date="2019-12" db="EMBL/GenBank/DDBJ databases">
        <authorList>
            <person name="Floudas D."/>
            <person name="Bentzer J."/>
            <person name="Ahren D."/>
            <person name="Johansson T."/>
            <person name="Persson P."/>
            <person name="Tunlid A."/>
        </authorList>
    </citation>
    <scope>NUCLEOTIDE SEQUENCE [LARGE SCALE GENOMIC DNA]</scope>
    <source>
        <strain evidence="1 2">CBS 102.39</strain>
    </source>
</reference>
<dbReference type="AlphaFoldDB" id="A0A8H4R660"/>
<keyword evidence="2" id="KW-1185">Reference proteome</keyword>
<dbReference type="EMBL" id="JAACJL010000001">
    <property type="protein sequence ID" value="KAF4623618.1"/>
    <property type="molecule type" value="Genomic_DNA"/>
</dbReference>
<evidence type="ECO:0000313" key="1">
    <source>
        <dbReference type="EMBL" id="KAF4623618.1"/>
    </source>
</evidence>
<sequence>MSASSEVSPTPAIDGALKYNSTINVNNAVGNTTLRVIGFGKTQGEWNVPPVDVSLPSGPKTCVLTSTTSGGVDGSQGFVKYKLEGSNTVYQLLFSCVAGQENSVTVNDTKAWKIDYNKAGDLLATVTYIGGVAPTQEDSLTTSPEMNPKYNAAVTINNGVANTTLRVIGFGRTQGEWELTPVDVSLLSGPKTFTMHSTSIGGVDGSQGFVKYKVKGSDKPIQLLFSCVAGQENSVQVTDAQAWRIDYNKAGDLNATLTYIGQLSLAAAEAEPEGIFDHSSTITFINRSDFTTLYLNEFRAIRGTWDITPTDYIAPGKAATFKIKGAFAPPGSEGRVTYRYPGTNATSTLFFACGPSFLENNWMRADVNWKVLFNKIGPLHGTFEYIGEVHVEENTLTAPIANGLPNVPMLDRSSTITVINTVPNVTLLVDSYKDVHGSWDKSPSNVTSGKADTFKLKDNFGWNGSEGWVKYKVLVGSQVVKIVTISFACPNYDNNWMKGGDNDGWKIEYNEKGPLFGTFEYVHQG</sequence>
<name>A0A8H4R660_9AGAR</name>
<protein>
    <submittedName>
        <fullName evidence="1">Uncharacterized protein</fullName>
    </submittedName>
</protein>